<dbReference type="Gramene" id="OB05G22620.1">
    <property type="protein sequence ID" value="OB05G22620.1"/>
    <property type="gene ID" value="OB05G22620"/>
</dbReference>
<name>J3M6N8_ORYBR</name>
<protein>
    <recommendedName>
        <fullName evidence="5">Cation/H+ exchanger domain-containing protein</fullName>
    </recommendedName>
</protein>
<reference evidence="3" key="1">
    <citation type="journal article" date="2013" name="Nat. Commun.">
        <title>Whole-genome sequencing of Oryza brachyantha reveals mechanisms underlying Oryza genome evolution.</title>
        <authorList>
            <person name="Chen J."/>
            <person name="Huang Q."/>
            <person name="Gao D."/>
            <person name="Wang J."/>
            <person name="Lang Y."/>
            <person name="Liu T."/>
            <person name="Li B."/>
            <person name="Bai Z."/>
            <person name="Luis Goicoechea J."/>
            <person name="Liang C."/>
            <person name="Chen C."/>
            <person name="Zhang W."/>
            <person name="Sun S."/>
            <person name="Liao Y."/>
            <person name="Zhang X."/>
            <person name="Yang L."/>
            <person name="Song C."/>
            <person name="Wang M."/>
            <person name="Shi J."/>
            <person name="Liu G."/>
            <person name="Liu J."/>
            <person name="Zhou H."/>
            <person name="Zhou W."/>
            <person name="Yu Q."/>
            <person name="An N."/>
            <person name="Chen Y."/>
            <person name="Cai Q."/>
            <person name="Wang B."/>
            <person name="Liu B."/>
            <person name="Min J."/>
            <person name="Huang Y."/>
            <person name="Wu H."/>
            <person name="Li Z."/>
            <person name="Zhang Y."/>
            <person name="Yin Y."/>
            <person name="Song W."/>
            <person name="Jiang J."/>
            <person name="Jackson S.A."/>
            <person name="Wing R.A."/>
            <person name="Wang J."/>
            <person name="Chen M."/>
        </authorList>
    </citation>
    <scope>NUCLEOTIDE SEQUENCE [LARGE SCALE GENOMIC DNA]</scope>
    <source>
        <strain evidence="3">cv. IRGC 101232</strain>
    </source>
</reference>
<keyword evidence="2" id="KW-0472">Membrane</keyword>
<sequence length="62" mass="6618">MSAKGLVELIVLDDTTFAIFVIMALTTTVLATPFMTALYRRPPSATTPESDVELKDGDACPA</sequence>
<dbReference type="EnsemblPlants" id="OB05G22620.1">
    <property type="protein sequence ID" value="OB05G22620.1"/>
    <property type="gene ID" value="OB05G22620"/>
</dbReference>
<evidence type="ECO:0000256" key="1">
    <source>
        <dbReference type="SAM" id="MobiDB-lite"/>
    </source>
</evidence>
<keyword evidence="4" id="KW-1185">Reference proteome</keyword>
<keyword evidence="2" id="KW-0812">Transmembrane</keyword>
<reference evidence="3" key="2">
    <citation type="submission" date="2013-04" db="UniProtKB">
        <authorList>
            <consortium name="EnsemblPlants"/>
        </authorList>
    </citation>
    <scope>IDENTIFICATION</scope>
</reference>
<organism evidence="3">
    <name type="scientific">Oryza brachyantha</name>
    <name type="common">malo sina</name>
    <dbReference type="NCBI Taxonomy" id="4533"/>
    <lineage>
        <taxon>Eukaryota</taxon>
        <taxon>Viridiplantae</taxon>
        <taxon>Streptophyta</taxon>
        <taxon>Embryophyta</taxon>
        <taxon>Tracheophyta</taxon>
        <taxon>Spermatophyta</taxon>
        <taxon>Magnoliopsida</taxon>
        <taxon>Liliopsida</taxon>
        <taxon>Poales</taxon>
        <taxon>Poaceae</taxon>
        <taxon>BOP clade</taxon>
        <taxon>Oryzoideae</taxon>
        <taxon>Oryzeae</taxon>
        <taxon>Oryzinae</taxon>
        <taxon>Oryza</taxon>
    </lineage>
</organism>
<feature type="transmembrane region" description="Helical" evidence="2">
    <location>
        <begin position="17"/>
        <end position="39"/>
    </location>
</feature>
<proteinExistence type="predicted"/>
<keyword evidence="2" id="KW-1133">Transmembrane helix</keyword>
<accession>J3M6N8</accession>
<dbReference type="HOGENOM" id="CLU_2727456_0_0_1"/>
<evidence type="ECO:0000313" key="4">
    <source>
        <dbReference type="Proteomes" id="UP000006038"/>
    </source>
</evidence>
<feature type="region of interest" description="Disordered" evidence="1">
    <location>
        <begin position="40"/>
        <end position="62"/>
    </location>
</feature>
<dbReference type="AlphaFoldDB" id="J3M6N8"/>
<feature type="compositionally biased region" description="Basic and acidic residues" evidence="1">
    <location>
        <begin position="52"/>
        <end position="62"/>
    </location>
</feature>
<evidence type="ECO:0000313" key="3">
    <source>
        <dbReference type="EnsemblPlants" id="OB05G22620.1"/>
    </source>
</evidence>
<evidence type="ECO:0008006" key="5">
    <source>
        <dbReference type="Google" id="ProtNLM"/>
    </source>
</evidence>
<evidence type="ECO:0000256" key="2">
    <source>
        <dbReference type="SAM" id="Phobius"/>
    </source>
</evidence>
<dbReference type="Proteomes" id="UP000006038">
    <property type="component" value="Chromosome 5"/>
</dbReference>